<feature type="region of interest" description="Disordered" evidence="5">
    <location>
        <begin position="51"/>
        <end position="108"/>
    </location>
</feature>
<organism evidence="6 7">
    <name type="scientific">Ceriporiopsis subvermispora (strain B)</name>
    <name type="common">White-rot fungus</name>
    <name type="synonym">Gelatoporia subvermispora</name>
    <dbReference type="NCBI Taxonomy" id="914234"/>
    <lineage>
        <taxon>Eukaryota</taxon>
        <taxon>Fungi</taxon>
        <taxon>Dikarya</taxon>
        <taxon>Basidiomycota</taxon>
        <taxon>Agaricomycotina</taxon>
        <taxon>Agaricomycetes</taxon>
        <taxon>Polyporales</taxon>
        <taxon>Gelatoporiaceae</taxon>
        <taxon>Gelatoporia</taxon>
    </lineage>
</organism>
<feature type="compositionally biased region" description="Low complexity" evidence="5">
    <location>
        <begin position="412"/>
        <end position="427"/>
    </location>
</feature>
<dbReference type="GO" id="GO:0005634">
    <property type="term" value="C:nucleus"/>
    <property type="evidence" value="ECO:0007669"/>
    <property type="project" value="TreeGrafter"/>
</dbReference>
<gene>
    <name evidence="6" type="ORF">CERSUDRAFT_120290</name>
</gene>
<feature type="compositionally biased region" description="Low complexity" evidence="5">
    <location>
        <begin position="259"/>
        <end position="287"/>
    </location>
</feature>
<protein>
    <recommendedName>
        <fullName evidence="8">C2H2-type domain-containing protein</fullName>
    </recommendedName>
</protein>
<feature type="compositionally biased region" description="Low complexity" evidence="5">
    <location>
        <begin position="192"/>
        <end position="202"/>
    </location>
</feature>
<feature type="region of interest" description="Disordered" evidence="5">
    <location>
        <begin position="192"/>
        <end position="215"/>
    </location>
</feature>
<dbReference type="SUPFAM" id="SSF57667">
    <property type="entry name" value="beta-beta-alpha zinc fingers"/>
    <property type="match status" value="1"/>
</dbReference>
<evidence type="ECO:0000256" key="5">
    <source>
        <dbReference type="SAM" id="MobiDB-lite"/>
    </source>
</evidence>
<dbReference type="OrthoDB" id="3269380at2759"/>
<sequence>MMNALSRVERQNELCYDYTCCGQNLTDLHALVDHFKECHVIDVDPYAPQVPVPPSAPATDSQASSYFPDPSAHAAPTSQGSFGPDDMDLDVDRTSAPSSCAPSPLDTPVSTPLSSYGWMYPNSPPTSTCSSPGPISMFEMTTVLPSRSGHSALSVGFLTASRTSHGNVSMQAEAFNAYAGYSDYSALMPGSVPSTPVSSAPSPEERGSIDPSSTYMHRSACVPPALILNSIATTPDSTPSSSRVASPAPGQTVFRDVTAASSSSQASSSASSNAASQTPRVSTTLSRPTLSLLLSKPFKCPKPNCNKSYKQTNGLKYHMTRGSCNFAPSKDLEQLRQILASKQNSKDVDEPISDAELHKVEKEAERRLRPYACSRLRYHYQHLGDHGAIGLALLVSGQHECLQHTKLHQNSHHNTPTHPTQTNAPATLSPLAGTQGRVYTPTPVAPAPALPSYQAAALVPPPY</sequence>
<evidence type="ECO:0000256" key="1">
    <source>
        <dbReference type="ARBA" id="ARBA00022723"/>
    </source>
</evidence>
<dbReference type="PANTHER" id="PTHR23057">
    <property type="entry name" value="JUXTAPOSED WITH ANOTHER ZINC FINGER PROTEIN 1"/>
    <property type="match status" value="1"/>
</dbReference>
<feature type="region of interest" description="Disordered" evidence="5">
    <location>
        <begin position="409"/>
        <end position="437"/>
    </location>
</feature>
<dbReference type="Proteomes" id="UP000016930">
    <property type="component" value="Unassembled WGS sequence"/>
</dbReference>
<evidence type="ECO:0000256" key="3">
    <source>
        <dbReference type="ARBA" id="ARBA00022771"/>
    </source>
</evidence>
<keyword evidence="3" id="KW-0863">Zinc-finger</keyword>
<keyword evidence="7" id="KW-1185">Reference proteome</keyword>
<evidence type="ECO:0000256" key="2">
    <source>
        <dbReference type="ARBA" id="ARBA00022737"/>
    </source>
</evidence>
<dbReference type="STRING" id="914234.M2QWE8"/>
<dbReference type="HOGENOM" id="CLU_010535_1_0_1"/>
<accession>M2QWE8</accession>
<reference evidence="6 7" key="1">
    <citation type="journal article" date="2012" name="Proc. Natl. Acad. Sci. U.S.A.">
        <title>Comparative genomics of Ceriporiopsis subvermispora and Phanerochaete chrysosporium provide insight into selective ligninolysis.</title>
        <authorList>
            <person name="Fernandez-Fueyo E."/>
            <person name="Ruiz-Duenas F.J."/>
            <person name="Ferreira P."/>
            <person name="Floudas D."/>
            <person name="Hibbett D.S."/>
            <person name="Canessa P."/>
            <person name="Larrondo L.F."/>
            <person name="James T.Y."/>
            <person name="Seelenfreund D."/>
            <person name="Lobos S."/>
            <person name="Polanco R."/>
            <person name="Tello M."/>
            <person name="Honda Y."/>
            <person name="Watanabe T."/>
            <person name="Watanabe T."/>
            <person name="Ryu J.S."/>
            <person name="Kubicek C.P."/>
            <person name="Schmoll M."/>
            <person name="Gaskell J."/>
            <person name="Hammel K.E."/>
            <person name="St John F.J."/>
            <person name="Vanden Wymelenberg A."/>
            <person name="Sabat G."/>
            <person name="Splinter BonDurant S."/>
            <person name="Syed K."/>
            <person name="Yadav J.S."/>
            <person name="Doddapaneni H."/>
            <person name="Subramanian V."/>
            <person name="Lavin J.L."/>
            <person name="Oguiza J.A."/>
            <person name="Perez G."/>
            <person name="Pisabarro A.G."/>
            <person name="Ramirez L."/>
            <person name="Santoyo F."/>
            <person name="Master E."/>
            <person name="Coutinho P.M."/>
            <person name="Henrissat B."/>
            <person name="Lombard V."/>
            <person name="Magnuson J.K."/>
            <person name="Kuees U."/>
            <person name="Hori C."/>
            <person name="Igarashi K."/>
            <person name="Samejima M."/>
            <person name="Held B.W."/>
            <person name="Barry K.W."/>
            <person name="LaButti K.M."/>
            <person name="Lapidus A."/>
            <person name="Lindquist E.A."/>
            <person name="Lucas S.M."/>
            <person name="Riley R."/>
            <person name="Salamov A.A."/>
            <person name="Hoffmeister D."/>
            <person name="Schwenk D."/>
            <person name="Hadar Y."/>
            <person name="Yarden O."/>
            <person name="de Vries R.P."/>
            <person name="Wiebenga A."/>
            <person name="Stenlid J."/>
            <person name="Eastwood D."/>
            <person name="Grigoriev I.V."/>
            <person name="Berka R.M."/>
            <person name="Blanchette R.A."/>
            <person name="Kersten P."/>
            <person name="Martinez A.T."/>
            <person name="Vicuna R."/>
            <person name="Cullen D."/>
        </authorList>
    </citation>
    <scope>NUCLEOTIDE SEQUENCE [LARGE SCALE GENOMIC DNA]</scope>
    <source>
        <strain evidence="6 7">B</strain>
    </source>
</reference>
<evidence type="ECO:0000256" key="4">
    <source>
        <dbReference type="ARBA" id="ARBA00022833"/>
    </source>
</evidence>
<evidence type="ECO:0008006" key="8">
    <source>
        <dbReference type="Google" id="ProtNLM"/>
    </source>
</evidence>
<evidence type="ECO:0000313" key="6">
    <source>
        <dbReference type="EMBL" id="EMD30841.1"/>
    </source>
</evidence>
<dbReference type="InterPro" id="IPR036236">
    <property type="entry name" value="Znf_C2H2_sf"/>
</dbReference>
<dbReference type="PANTHER" id="PTHR23057:SF0">
    <property type="entry name" value="JUXTAPOSED WITH ANOTHER ZINC FINGER PROTEIN 1"/>
    <property type="match status" value="1"/>
</dbReference>
<keyword evidence="4" id="KW-0862">Zinc</keyword>
<keyword evidence="1" id="KW-0479">Metal-binding</keyword>
<feature type="region of interest" description="Disordered" evidence="5">
    <location>
        <begin position="258"/>
        <end position="287"/>
    </location>
</feature>
<dbReference type="EMBL" id="KB445833">
    <property type="protein sequence ID" value="EMD30841.1"/>
    <property type="molecule type" value="Genomic_DNA"/>
</dbReference>
<dbReference type="Gene3D" id="3.30.160.60">
    <property type="entry name" value="Classic Zinc Finger"/>
    <property type="match status" value="1"/>
</dbReference>
<dbReference type="GO" id="GO:0008270">
    <property type="term" value="F:zinc ion binding"/>
    <property type="evidence" value="ECO:0007669"/>
    <property type="project" value="UniProtKB-KW"/>
</dbReference>
<proteinExistence type="predicted"/>
<name>M2QWE8_CERS8</name>
<dbReference type="AlphaFoldDB" id="M2QWE8"/>
<evidence type="ECO:0000313" key="7">
    <source>
        <dbReference type="Proteomes" id="UP000016930"/>
    </source>
</evidence>
<keyword evidence="2" id="KW-0677">Repeat</keyword>
<dbReference type="InterPro" id="IPR051580">
    <property type="entry name" value="ZnF-Chromatin_assoc"/>
</dbReference>